<feature type="region of interest" description="Disordered" evidence="1">
    <location>
        <begin position="49"/>
        <end position="79"/>
    </location>
</feature>
<proteinExistence type="predicted"/>
<dbReference type="EMBL" id="JABBXF010000058">
    <property type="protein sequence ID" value="NVK80609.1"/>
    <property type="molecule type" value="Genomic_DNA"/>
</dbReference>
<dbReference type="Proteomes" id="UP000587462">
    <property type="component" value="Unassembled WGS sequence"/>
</dbReference>
<evidence type="ECO:0000313" key="3">
    <source>
        <dbReference type="Proteomes" id="UP000587462"/>
    </source>
</evidence>
<accession>A0A7Y7E9L6</accession>
<gene>
    <name evidence="2" type="ORF">HG542_23535</name>
</gene>
<dbReference type="AlphaFoldDB" id="A0A7Y7E9L6"/>
<reference evidence="2 3" key="1">
    <citation type="submission" date="2020-04" db="EMBL/GenBank/DDBJ databases">
        <title>Draft Genome Sequence of Streptomyces morookaense DSM 40503, an 8-azaguanine-producing strain.</title>
        <authorList>
            <person name="Qi J."/>
            <person name="Gao J.-M."/>
        </authorList>
    </citation>
    <scope>NUCLEOTIDE SEQUENCE [LARGE SCALE GENOMIC DNA]</scope>
    <source>
        <strain evidence="2 3">DSM 40503</strain>
    </source>
</reference>
<organism evidence="2 3">
    <name type="scientific">Streptomyces morookaense</name>
    <name type="common">Streptoverticillium morookaense</name>
    <dbReference type="NCBI Taxonomy" id="1970"/>
    <lineage>
        <taxon>Bacteria</taxon>
        <taxon>Bacillati</taxon>
        <taxon>Actinomycetota</taxon>
        <taxon>Actinomycetes</taxon>
        <taxon>Kitasatosporales</taxon>
        <taxon>Streptomycetaceae</taxon>
        <taxon>Streptomyces</taxon>
    </lineage>
</organism>
<evidence type="ECO:0000313" key="2">
    <source>
        <dbReference type="EMBL" id="NVK80609.1"/>
    </source>
</evidence>
<protein>
    <submittedName>
        <fullName evidence="2">Helix-turn-helix domain-containing protein</fullName>
    </submittedName>
</protein>
<sequence>MAGQLRVSVRSVQRWRRSWHDGGRQALQSRGSPGRPELSEALFAVLEQGLGTERGPTARALLRRQPRSPGQPTKSCAHQ</sequence>
<evidence type="ECO:0000256" key="1">
    <source>
        <dbReference type="SAM" id="MobiDB-lite"/>
    </source>
</evidence>
<feature type="compositionally biased region" description="Polar residues" evidence="1">
    <location>
        <begin position="68"/>
        <end position="79"/>
    </location>
</feature>
<keyword evidence="3" id="KW-1185">Reference proteome</keyword>
<comment type="caution">
    <text evidence="2">The sequence shown here is derived from an EMBL/GenBank/DDBJ whole genome shotgun (WGS) entry which is preliminary data.</text>
</comment>
<name>A0A7Y7E9L6_STRMO</name>